<evidence type="ECO:0000313" key="2">
    <source>
        <dbReference type="EMBL" id="CAF2090151.1"/>
    </source>
</evidence>
<keyword evidence="1" id="KW-0732">Signal</keyword>
<organism evidence="2 3">
    <name type="scientific">Rotaria magnacalcarata</name>
    <dbReference type="NCBI Taxonomy" id="392030"/>
    <lineage>
        <taxon>Eukaryota</taxon>
        <taxon>Metazoa</taxon>
        <taxon>Spiralia</taxon>
        <taxon>Gnathifera</taxon>
        <taxon>Rotifera</taxon>
        <taxon>Eurotatoria</taxon>
        <taxon>Bdelloidea</taxon>
        <taxon>Philodinida</taxon>
        <taxon>Philodinidae</taxon>
        <taxon>Rotaria</taxon>
    </lineage>
</organism>
<dbReference type="Proteomes" id="UP000663856">
    <property type="component" value="Unassembled WGS sequence"/>
</dbReference>
<feature type="signal peptide" evidence="1">
    <location>
        <begin position="1"/>
        <end position="21"/>
    </location>
</feature>
<proteinExistence type="predicted"/>
<comment type="caution">
    <text evidence="2">The sequence shown here is derived from an EMBL/GenBank/DDBJ whole genome shotgun (WGS) entry which is preliminary data.</text>
</comment>
<gene>
    <name evidence="2" type="ORF">WKI299_LOCUS17975</name>
</gene>
<evidence type="ECO:0000313" key="3">
    <source>
        <dbReference type="Proteomes" id="UP000663856"/>
    </source>
</evidence>
<feature type="non-terminal residue" evidence="2">
    <location>
        <position position="1"/>
    </location>
</feature>
<sequence>MMNRTFLLFLVLTLVVGQIMAWRYYPVCNTPC</sequence>
<protein>
    <submittedName>
        <fullName evidence="2">Uncharacterized protein</fullName>
    </submittedName>
</protein>
<accession>A0A816SV99</accession>
<name>A0A816SV99_9BILA</name>
<dbReference type="AlphaFoldDB" id="A0A816SV99"/>
<evidence type="ECO:0000256" key="1">
    <source>
        <dbReference type="SAM" id="SignalP"/>
    </source>
</evidence>
<reference evidence="2" key="1">
    <citation type="submission" date="2021-02" db="EMBL/GenBank/DDBJ databases">
        <authorList>
            <person name="Nowell W R."/>
        </authorList>
    </citation>
    <scope>NUCLEOTIDE SEQUENCE</scope>
</reference>
<dbReference type="EMBL" id="CAJNRF010007302">
    <property type="protein sequence ID" value="CAF2090151.1"/>
    <property type="molecule type" value="Genomic_DNA"/>
</dbReference>
<feature type="chain" id="PRO_5032790494" evidence="1">
    <location>
        <begin position="22"/>
        <end position="32"/>
    </location>
</feature>